<accession>A0AAD9KRE1</accession>
<protein>
    <submittedName>
        <fullName evidence="2">Uncharacterized protein</fullName>
    </submittedName>
</protein>
<keyword evidence="3" id="KW-1185">Reference proteome</keyword>
<evidence type="ECO:0000313" key="3">
    <source>
        <dbReference type="Proteomes" id="UP001209878"/>
    </source>
</evidence>
<evidence type="ECO:0000256" key="1">
    <source>
        <dbReference type="SAM" id="MobiDB-lite"/>
    </source>
</evidence>
<proteinExistence type="predicted"/>
<name>A0AAD9KRE1_RIDPI</name>
<dbReference type="EMBL" id="JAODUO010000693">
    <property type="protein sequence ID" value="KAK2175979.1"/>
    <property type="molecule type" value="Genomic_DNA"/>
</dbReference>
<comment type="caution">
    <text evidence="2">The sequence shown here is derived from an EMBL/GenBank/DDBJ whole genome shotgun (WGS) entry which is preliminary data.</text>
</comment>
<organism evidence="2 3">
    <name type="scientific">Ridgeia piscesae</name>
    <name type="common">Tubeworm</name>
    <dbReference type="NCBI Taxonomy" id="27915"/>
    <lineage>
        <taxon>Eukaryota</taxon>
        <taxon>Metazoa</taxon>
        <taxon>Spiralia</taxon>
        <taxon>Lophotrochozoa</taxon>
        <taxon>Annelida</taxon>
        <taxon>Polychaeta</taxon>
        <taxon>Sedentaria</taxon>
        <taxon>Canalipalpata</taxon>
        <taxon>Sabellida</taxon>
        <taxon>Siboglinidae</taxon>
        <taxon>Ridgeia</taxon>
    </lineage>
</organism>
<reference evidence="2" key="1">
    <citation type="journal article" date="2023" name="Mol. Biol. Evol.">
        <title>Third-Generation Sequencing Reveals the Adaptive Role of the Epigenome in Three Deep-Sea Polychaetes.</title>
        <authorList>
            <person name="Perez M."/>
            <person name="Aroh O."/>
            <person name="Sun Y."/>
            <person name="Lan Y."/>
            <person name="Juniper S.K."/>
            <person name="Young C.R."/>
            <person name="Angers B."/>
            <person name="Qian P.Y."/>
        </authorList>
    </citation>
    <scope>NUCLEOTIDE SEQUENCE</scope>
    <source>
        <strain evidence="2">R07B-5</strain>
    </source>
</reference>
<feature type="region of interest" description="Disordered" evidence="1">
    <location>
        <begin position="317"/>
        <end position="340"/>
    </location>
</feature>
<gene>
    <name evidence="2" type="ORF">NP493_692g05004</name>
</gene>
<sequence>MTSPQLQDQTDAGRVPTYEVLPADCTPTGESLQPVIKFAKMYAPKLSAKQGMSIDRAFDATIRSLHLLQTQRFKKDCRVWLHKSPCAREDHARLIIATHGLTEHDSVPDTVVAVDSDLKKAFSHSCEDLRVHYKKDNRCWLHKSSARSKRPTTGGHFRLEESFAAKLMACSGACGRCSGGSSSGLSTGGGMEVEVELPDGTGLSCRRKYCKNDIVAGPTCDEKSTAQSGDFEKAIQMFKYGLRPSMSDAEYMSDAGAPPEPPAARHCISNPSMPTAGDRLLPGDDCRGRTPRELVEDEFVAWKFYRTERARDSLSLDNRCPASHAGSASSTTTMWPVRSNSDSLVRPTVDLNRNGLAAVTSGAFCVPQRTISDIDMH</sequence>
<dbReference type="Proteomes" id="UP001209878">
    <property type="component" value="Unassembled WGS sequence"/>
</dbReference>
<feature type="compositionally biased region" description="Low complexity" evidence="1">
    <location>
        <begin position="322"/>
        <end position="333"/>
    </location>
</feature>
<dbReference type="AlphaFoldDB" id="A0AAD9KRE1"/>
<evidence type="ECO:0000313" key="2">
    <source>
        <dbReference type="EMBL" id="KAK2175979.1"/>
    </source>
</evidence>